<dbReference type="InterPro" id="IPR012337">
    <property type="entry name" value="RNaseH-like_sf"/>
</dbReference>
<organism evidence="2 3">
    <name type="scientific">Ranitomeya imitator</name>
    <name type="common">mimic poison frog</name>
    <dbReference type="NCBI Taxonomy" id="111125"/>
    <lineage>
        <taxon>Eukaryota</taxon>
        <taxon>Metazoa</taxon>
        <taxon>Chordata</taxon>
        <taxon>Craniata</taxon>
        <taxon>Vertebrata</taxon>
        <taxon>Euteleostomi</taxon>
        <taxon>Amphibia</taxon>
        <taxon>Batrachia</taxon>
        <taxon>Anura</taxon>
        <taxon>Neobatrachia</taxon>
        <taxon>Hyloidea</taxon>
        <taxon>Dendrobatidae</taxon>
        <taxon>Dendrobatinae</taxon>
        <taxon>Ranitomeya</taxon>
    </lineage>
</organism>
<gene>
    <name evidence="2" type="ORF">RIMI_LOCUS15645105</name>
</gene>
<proteinExistence type="predicted"/>
<accession>A0ABN9M3U1</accession>
<name>A0ABN9M3U1_9NEOB</name>
<evidence type="ECO:0000259" key="1">
    <source>
        <dbReference type="Pfam" id="PF18658"/>
    </source>
</evidence>
<dbReference type="PANTHER" id="PTHR45913:SF20">
    <property type="entry name" value="GENERAL TRANSCRIPTION FACTOR II-I REPEAT DOMAIN-CONTAINING PROTEIN 2"/>
    <property type="match status" value="1"/>
</dbReference>
<dbReference type="Pfam" id="PF18658">
    <property type="entry name" value="zf-C2H2_12"/>
    <property type="match status" value="1"/>
</dbReference>
<protein>
    <recommendedName>
        <fullName evidence="1">SPIN-DOC-like zinc-finger domain-containing protein</fullName>
    </recommendedName>
</protein>
<dbReference type="PANTHER" id="PTHR45913">
    <property type="entry name" value="EPM2A-INTERACTING PROTEIN 1"/>
    <property type="match status" value="1"/>
</dbReference>
<reference evidence="2" key="1">
    <citation type="submission" date="2023-07" db="EMBL/GenBank/DDBJ databases">
        <authorList>
            <person name="Stuckert A."/>
        </authorList>
    </citation>
    <scope>NUCLEOTIDE SEQUENCE</scope>
</reference>
<dbReference type="InterPro" id="IPR040647">
    <property type="entry name" value="SPIN-DOC_Znf-C2H2"/>
</dbReference>
<dbReference type="EMBL" id="CAUEEQ010042424">
    <property type="protein sequence ID" value="CAJ0956724.1"/>
    <property type="molecule type" value="Genomic_DNA"/>
</dbReference>
<evidence type="ECO:0000313" key="3">
    <source>
        <dbReference type="Proteomes" id="UP001176940"/>
    </source>
</evidence>
<evidence type="ECO:0000313" key="2">
    <source>
        <dbReference type="EMBL" id="CAJ0956724.1"/>
    </source>
</evidence>
<comment type="caution">
    <text evidence="2">The sequence shown here is derived from an EMBL/GenBank/DDBJ whole genome shotgun (WGS) entry which is preliminary data.</text>
</comment>
<feature type="domain" description="SPIN-DOC-like zinc-finger" evidence="1">
    <location>
        <begin position="125"/>
        <end position="176"/>
    </location>
</feature>
<keyword evidence="3" id="KW-1185">Reference proteome</keyword>
<dbReference type="Proteomes" id="UP001176940">
    <property type="component" value="Unassembled WGS sequence"/>
</dbReference>
<sequence length="651" mass="74216">MCIGTAQDSDICRLGGLQTLTEWLRSDSTSCTVCCVHAMESSREDDPAAMESSTYGAEYNSAPAGTLCGCMHPCTARVIQCHYAGDTAFPFIFLNAYKVSLTGFSPKWGPPRQRKVDSENRSFKQRWEMDYLFVKSKNKPQCLVCFQILAVCKEYNVKRHYISQHEIQYSKYTGDLRLAVINDLKSKLNSEPTVPTPDMNTEKAAIKASFVICEEIVKRKKAFSDGAFIKECAVKMARAFGSEEMAKCFESVSLSHQTVARRISVMDQYVTQKVHEAIKNCTYFSVAVDEKIDITGTNQLIVCIRTVDDDFNISEELLHLMPLQGTTKDEDVYEEVKMALAELGGFDKCISILIDGAKTTTAKNSGLAGLLKRDGVACLTFHCIVHEEGLVGTMLKMADVMEVVIKITNMMRDKKCTVTQRRFKGLLEELKASRCELPQNRNIRWLNEGNYLCKFFRLRKEIYLFLSELKSDPFLEERLCDNELTNFQCCNELFHEVKERGTNLNFNRFIPKIETLIENFNGRYQEFNELNSSFQLFNNPLSFDINNADAHYQLELCEVQEDFYIASRAEVGVPFFKLLDKKHFPNLRDLGLKIASMFGSTYICEKSFSDLNHIKSKYRNNISNRTLLQALRLSTTNLKVDIDELLSQPTQ</sequence>
<dbReference type="SUPFAM" id="SSF53098">
    <property type="entry name" value="Ribonuclease H-like"/>
    <property type="match status" value="1"/>
</dbReference>